<dbReference type="GO" id="GO:0016020">
    <property type="term" value="C:membrane"/>
    <property type="evidence" value="ECO:0007669"/>
    <property type="project" value="UniProtKB-SubCell"/>
</dbReference>
<dbReference type="PANTHER" id="PTHR23504">
    <property type="entry name" value="MAJOR FACILITATOR SUPERFAMILY DOMAIN-CONTAINING PROTEIN 10"/>
    <property type="match status" value="1"/>
</dbReference>
<dbReference type="InterPro" id="IPR005829">
    <property type="entry name" value="Sugar_transporter_CS"/>
</dbReference>
<dbReference type="PRINTS" id="PR01035">
    <property type="entry name" value="TCRTETA"/>
</dbReference>
<dbReference type="Gene3D" id="1.20.1250.20">
    <property type="entry name" value="MFS general substrate transporter like domains"/>
    <property type="match status" value="1"/>
</dbReference>
<dbReference type="InterPro" id="IPR001958">
    <property type="entry name" value="Tet-R_TetA/multi-R_MdtG-like"/>
</dbReference>
<feature type="transmembrane region" description="Helical" evidence="8">
    <location>
        <begin position="77"/>
        <end position="100"/>
    </location>
</feature>
<reference evidence="10" key="2">
    <citation type="submission" date="2020-09" db="EMBL/GenBank/DDBJ databases">
        <authorList>
            <person name="Sun Q."/>
            <person name="Zhou Y."/>
        </authorList>
    </citation>
    <scope>NUCLEOTIDE SEQUENCE</scope>
    <source>
        <strain evidence="10">CGMCC 1.16012</strain>
    </source>
</reference>
<dbReference type="SUPFAM" id="SSF103473">
    <property type="entry name" value="MFS general substrate transporter"/>
    <property type="match status" value="1"/>
</dbReference>
<comment type="subcellular location">
    <subcellularLocation>
        <location evidence="2">Membrane</location>
        <topology evidence="2">Multi-pass membrane protein</topology>
    </subcellularLocation>
</comment>
<evidence type="ECO:0000256" key="4">
    <source>
        <dbReference type="ARBA" id="ARBA00022448"/>
    </source>
</evidence>
<feature type="transmembrane region" description="Helical" evidence="8">
    <location>
        <begin position="163"/>
        <end position="183"/>
    </location>
</feature>
<keyword evidence="5 8" id="KW-0812">Transmembrane</keyword>
<evidence type="ECO:0000259" key="9">
    <source>
        <dbReference type="PROSITE" id="PS50850"/>
    </source>
</evidence>
<name>A0A917AM71_9RHOB</name>
<dbReference type="Pfam" id="PF07690">
    <property type="entry name" value="MFS_1"/>
    <property type="match status" value="1"/>
</dbReference>
<reference evidence="10" key="1">
    <citation type="journal article" date="2014" name="Int. J. Syst. Evol. Microbiol.">
        <title>Complete genome sequence of Corynebacterium casei LMG S-19264T (=DSM 44701T), isolated from a smear-ripened cheese.</title>
        <authorList>
            <consortium name="US DOE Joint Genome Institute (JGI-PGF)"/>
            <person name="Walter F."/>
            <person name="Albersmeier A."/>
            <person name="Kalinowski J."/>
            <person name="Ruckert C."/>
        </authorList>
    </citation>
    <scope>NUCLEOTIDE SEQUENCE</scope>
    <source>
        <strain evidence="10">CGMCC 1.16012</strain>
    </source>
</reference>
<comment type="similarity">
    <text evidence="3">Belongs to the major facilitator superfamily. TCR/Tet family.</text>
</comment>
<feature type="transmembrane region" description="Helical" evidence="8">
    <location>
        <begin position="218"/>
        <end position="239"/>
    </location>
</feature>
<feature type="transmembrane region" description="Helical" evidence="8">
    <location>
        <begin position="281"/>
        <end position="300"/>
    </location>
</feature>
<evidence type="ECO:0000256" key="5">
    <source>
        <dbReference type="ARBA" id="ARBA00022692"/>
    </source>
</evidence>
<dbReference type="PROSITE" id="PS00216">
    <property type="entry name" value="SUGAR_TRANSPORT_1"/>
    <property type="match status" value="1"/>
</dbReference>
<gene>
    <name evidence="10" type="ORF">GCM10011517_30570</name>
</gene>
<dbReference type="PROSITE" id="PS50850">
    <property type="entry name" value="MFS"/>
    <property type="match status" value="1"/>
</dbReference>
<feature type="transmembrane region" description="Helical" evidence="8">
    <location>
        <begin position="7"/>
        <end position="28"/>
    </location>
</feature>
<accession>A0A917AM71</accession>
<evidence type="ECO:0000256" key="2">
    <source>
        <dbReference type="ARBA" id="ARBA00004141"/>
    </source>
</evidence>
<evidence type="ECO:0000256" key="3">
    <source>
        <dbReference type="ARBA" id="ARBA00007520"/>
    </source>
</evidence>
<keyword evidence="4" id="KW-0813">Transport</keyword>
<keyword evidence="6 8" id="KW-1133">Transmembrane helix</keyword>
<feature type="domain" description="Major facilitator superfamily (MFS) profile" evidence="9">
    <location>
        <begin position="6"/>
        <end position="394"/>
    </location>
</feature>
<sequence length="397" mass="42386">MASRLPLIFILITMVIDAMGIGLILPVMPDLLQEVQGGTLGTAAVWGGILTTSFAVMQFVFGPVMGNLSDRFGRRPILLISLVVMAADYVVMAVASTIWLLLAARLVAGITAATQPIATAYIADISTPEKKSARFGLLSAAFGVGFILGPMIGGWLGEFGPRTPFLAAAALAGLNALFGLFVLPETLGKDKQRPFQWSRANPIGALRQMRRLPGLNPLFVAFFLFEFAFYVYPVIWAYFTQARFGWSTATIGTTLAIYGISIAVTQTVLIRLFLKKLGERNTMFAGLGFSLVSFVALGFISNGTLLMLMIPMSALGVITIPAMQGLMSKATPANQQGELQGAATSVRSLAVIISPLIMTRVFAAATKEELSFQLPGAPFLLSAVLIVLCALALRRAP</sequence>
<dbReference type="CDD" id="cd17388">
    <property type="entry name" value="MFS_TetA"/>
    <property type="match status" value="1"/>
</dbReference>
<evidence type="ECO:0000256" key="8">
    <source>
        <dbReference type="SAM" id="Phobius"/>
    </source>
</evidence>
<evidence type="ECO:0000256" key="6">
    <source>
        <dbReference type="ARBA" id="ARBA00022989"/>
    </source>
</evidence>
<protein>
    <submittedName>
        <fullName evidence="10">Tetracycline resistance MFS efflux pump</fullName>
    </submittedName>
</protein>
<feature type="transmembrane region" description="Helical" evidence="8">
    <location>
        <begin position="106"/>
        <end position="123"/>
    </location>
</feature>
<dbReference type="InterPro" id="IPR036259">
    <property type="entry name" value="MFS_trans_sf"/>
</dbReference>
<keyword evidence="7 8" id="KW-0472">Membrane</keyword>
<dbReference type="AlphaFoldDB" id="A0A917AM71"/>
<evidence type="ECO:0000313" key="10">
    <source>
        <dbReference type="EMBL" id="GGE60933.1"/>
    </source>
</evidence>
<comment type="caution">
    <text evidence="10">The sequence shown here is derived from an EMBL/GenBank/DDBJ whole genome shotgun (WGS) entry which is preliminary data.</text>
</comment>
<organism evidence="10 11">
    <name type="scientific">Actibacterium pelagium</name>
    <dbReference type="NCBI Taxonomy" id="2029103"/>
    <lineage>
        <taxon>Bacteria</taxon>
        <taxon>Pseudomonadati</taxon>
        <taxon>Pseudomonadota</taxon>
        <taxon>Alphaproteobacteria</taxon>
        <taxon>Rhodobacterales</taxon>
        <taxon>Roseobacteraceae</taxon>
        <taxon>Actibacterium</taxon>
    </lineage>
</organism>
<proteinExistence type="inferred from homology"/>
<dbReference type="GO" id="GO:0022857">
    <property type="term" value="F:transmembrane transporter activity"/>
    <property type="evidence" value="ECO:0007669"/>
    <property type="project" value="InterPro"/>
</dbReference>
<dbReference type="RefSeq" id="WP_229666220.1">
    <property type="nucleotide sequence ID" value="NZ_BMKN01000003.1"/>
</dbReference>
<feature type="transmembrane region" description="Helical" evidence="8">
    <location>
        <begin position="135"/>
        <end position="157"/>
    </location>
</feature>
<evidence type="ECO:0000313" key="11">
    <source>
        <dbReference type="Proteomes" id="UP000606730"/>
    </source>
</evidence>
<dbReference type="InterPro" id="IPR011701">
    <property type="entry name" value="MFS"/>
</dbReference>
<comment type="function">
    <text evidence="1">Resistance to tetracycline by an active tetracycline efflux. This is an energy-dependent process that decreases the accumulation of the antibiotic in whole cells. This protein functions as a metal-tetracycline/H(+) antiporter.</text>
</comment>
<keyword evidence="11" id="KW-1185">Reference proteome</keyword>
<dbReference type="InterPro" id="IPR020846">
    <property type="entry name" value="MFS_dom"/>
</dbReference>
<dbReference type="EMBL" id="BMKN01000003">
    <property type="protein sequence ID" value="GGE60933.1"/>
    <property type="molecule type" value="Genomic_DNA"/>
</dbReference>
<feature type="transmembrane region" description="Helical" evidence="8">
    <location>
        <begin position="40"/>
        <end position="65"/>
    </location>
</feature>
<evidence type="ECO:0000256" key="7">
    <source>
        <dbReference type="ARBA" id="ARBA00023136"/>
    </source>
</evidence>
<feature type="transmembrane region" description="Helical" evidence="8">
    <location>
        <begin position="251"/>
        <end position="274"/>
    </location>
</feature>
<evidence type="ECO:0000256" key="1">
    <source>
        <dbReference type="ARBA" id="ARBA00003279"/>
    </source>
</evidence>
<feature type="transmembrane region" description="Helical" evidence="8">
    <location>
        <begin position="372"/>
        <end position="393"/>
    </location>
</feature>
<dbReference type="Proteomes" id="UP000606730">
    <property type="component" value="Unassembled WGS sequence"/>
</dbReference>
<dbReference type="PANTHER" id="PTHR23504:SF15">
    <property type="entry name" value="MAJOR FACILITATOR SUPERFAMILY (MFS) PROFILE DOMAIN-CONTAINING PROTEIN"/>
    <property type="match status" value="1"/>
</dbReference>